<dbReference type="AlphaFoldDB" id="A0A401LQT5"/>
<dbReference type="RefSeq" id="WP_306308330.1">
    <property type="nucleotide sequence ID" value="NZ_BHWB01000002.1"/>
</dbReference>
<sequence>MLYIRKYTIPIFILTLIAMVISSCDDGRIYEKTVHIPREGRTLKLTGKINGIDKWTSDYSIVVAGFDDENKYAIISKIVSTSVGEDNNIQVIMAGISDDVTKVELCAIDRLRRRVVTFCSINSSTAEADTIRMDVGTIDVSMYHAIQTNIFTANCIGCHGESTEAAAQLHLTERASYNALVNQPSIIDGNMLRVKPNNAQESFLHLILNSNDYSHHPHVDILPAKTKTELLELIDNWIDGGAQ</sequence>
<dbReference type="Proteomes" id="UP000288079">
    <property type="component" value="Unassembled WGS sequence"/>
</dbReference>
<reference evidence="1 2" key="1">
    <citation type="submission" date="2018-10" db="EMBL/GenBank/DDBJ databases">
        <title>Draft Genome Sequence of Bacteroides sp. KCTC 15687.</title>
        <authorList>
            <person name="Yu S.Y."/>
            <person name="Kim J.S."/>
            <person name="Oh B.S."/>
            <person name="Park S.H."/>
            <person name="Kang S.W."/>
            <person name="Park J.E."/>
            <person name="Choi S.H."/>
            <person name="Han K.I."/>
            <person name="Lee K.C."/>
            <person name="Eom M.K."/>
            <person name="Suh M.K."/>
            <person name="Lee D.H."/>
            <person name="Yoon H."/>
            <person name="Kim B."/>
            <person name="Yang S.J."/>
            <person name="Lee J.S."/>
            <person name="Lee J.H."/>
        </authorList>
    </citation>
    <scope>NUCLEOTIDE SEQUENCE [LARGE SCALE GENOMIC DNA]</scope>
    <source>
        <strain evidence="1 2">KCTC 15687</strain>
    </source>
</reference>
<dbReference type="PROSITE" id="PS51257">
    <property type="entry name" value="PROKAR_LIPOPROTEIN"/>
    <property type="match status" value="1"/>
</dbReference>
<accession>A0A401LQT5</accession>
<evidence type="ECO:0000313" key="2">
    <source>
        <dbReference type="Proteomes" id="UP000288079"/>
    </source>
</evidence>
<comment type="caution">
    <text evidence="1">The sequence shown here is derived from an EMBL/GenBank/DDBJ whole genome shotgun (WGS) entry which is preliminary data.</text>
</comment>
<proteinExistence type="predicted"/>
<protein>
    <recommendedName>
        <fullName evidence="3">Cytochrome c domain-containing protein</fullName>
    </recommendedName>
</protein>
<keyword evidence="2" id="KW-1185">Reference proteome</keyword>
<evidence type="ECO:0008006" key="3">
    <source>
        <dbReference type="Google" id="ProtNLM"/>
    </source>
</evidence>
<dbReference type="EMBL" id="BHWB01000002">
    <property type="protein sequence ID" value="GCB33864.1"/>
    <property type="molecule type" value="Genomic_DNA"/>
</dbReference>
<evidence type="ECO:0000313" key="1">
    <source>
        <dbReference type="EMBL" id="GCB33864.1"/>
    </source>
</evidence>
<name>A0A401LQT5_9BACE</name>
<organism evidence="1 2">
    <name type="scientific">Bacteroides faecalis</name>
    <dbReference type="NCBI Taxonomy" id="2447885"/>
    <lineage>
        <taxon>Bacteria</taxon>
        <taxon>Pseudomonadati</taxon>
        <taxon>Bacteroidota</taxon>
        <taxon>Bacteroidia</taxon>
        <taxon>Bacteroidales</taxon>
        <taxon>Bacteroidaceae</taxon>
        <taxon>Bacteroides</taxon>
    </lineage>
</organism>
<gene>
    <name evidence="1" type="ORF">KGMB02408_08090</name>
</gene>